<organism evidence="1 2">
    <name type="scientific">Necator americanus</name>
    <name type="common">Human hookworm</name>
    <dbReference type="NCBI Taxonomy" id="51031"/>
    <lineage>
        <taxon>Eukaryota</taxon>
        <taxon>Metazoa</taxon>
        <taxon>Ecdysozoa</taxon>
        <taxon>Nematoda</taxon>
        <taxon>Chromadorea</taxon>
        <taxon>Rhabditida</taxon>
        <taxon>Rhabditina</taxon>
        <taxon>Rhabditomorpha</taxon>
        <taxon>Strongyloidea</taxon>
        <taxon>Ancylostomatidae</taxon>
        <taxon>Bunostominae</taxon>
        <taxon>Necator</taxon>
    </lineage>
</organism>
<evidence type="ECO:0000313" key="2">
    <source>
        <dbReference type="Proteomes" id="UP001303046"/>
    </source>
</evidence>
<comment type="caution">
    <text evidence="1">The sequence shown here is derived from an EMBL/GenBank/DDBJ whole genome shotgun (WGS) entry which is preliminary data.</text>
</comment>
<keyword evidence="2" id="KW-1185">Reference proteome</keyword>
<dbReference type="Proteomes" id="UP001303046">
    <property type="component" value="Unassembled WGS sequence"/>
</dbReference>
<evidence type="ECO:0000313" key="1">
    <source>
        <dbReference type="EMBL" id="KAK6751514.1"/>
    </source>
</evidence>
<proteinExistence type="predicted"/>
<protein>
    <submittedName>
        <fullName evidence="1">Uncharacterized protein</fullName>
    </submittedName>
</protein>
<reference evidence="1 2" key="1">
    <citation type="submission" date="2023-08" db="EMBL/GenBank/DDBJ databases">
        <title>A Necator americanus chromosomal reference genome.</title>
        <authorList>
            <person name="Ilik V."/>
            <person name="Petrzelkova K.J."/>
            <person name="Pardy F."/>
            <person name="Fuh T."/>
            <person name="Niatou-Singa F.S."/>
            <person name="Gouil Q."/>
            <person name="Baker L."/>
            <person name="Ritchie M.E."/>
            <person name="Jex A.R."/>
            <person name="Gazzola D."/>
            <person name="Li H."/>
            <person name="Toshio Fujiwara R."/>
            <person name="Zhan B."/>
            <person name="Aroian R.V."/>
            <person name="Pafco B."/>
            <person name="Schwarz E.M."/>
        </authorList>
    </citation>
    <scope>NUCLEOTIDE SEQUENCE [LARGE SCALE GENOMIC DNA]</scope>
    <source>
        <strain evidence="1 2">Aroian</strain>
        <tissue evidence="1">Whole animal</tissue>
    </source>
</reference>
<accession>A0ABR1DM56</accession>
<gene>
    <name evidence="1" type="primary">Necator_chrIV.g16403</name>
    <name evidence="1" type="ORF">RB195_003107</name>
</gene>
<sequence length="316" mass="35995">MSNCYLGFSKAEHAELETQTKNSIVSGMDETTDLLATIRNQTSTISTLPSTSYSSHSSGSSCTQQMVSLDMSLPLLQAQSLQHLVVQNVSVDNLTTDTSRSQFAERDTVLRSAAAATTHKFAVVKHELLNINEQSEVEENVEMGTNVPKSFQSAALGTCYKRRAKRVDFQTFKRRKTDSEKSVQTYGPFNQPSTSNGIRREAVELDRMPIREMRSISESLYQMRQLEPRLAADFVRSLQFLKDSHLTIKELHSLYQNFDVTRQAVEEPFLTYKHQMLDKNCWVMLNRNYIDLSSTQKYFDDGTMIELTLNRQTAEK</sequence>
<dbReference type="EMBL" id="JAVFWL010000004">
    <property type="protein sequence ID" value="KAK6751514.1"/>
    <property type="molecule type" value="Genomic_DNA"/>
</dbReference>
<name>A0ABR1DM56_NECAM</name>